<dbReference type="AlphaFoldDB" id="A0A645J3T3"/>
<dbReference type="SUPFAM" id="SSF55620">
    <property type="entry name" value="Tetrahydrobiopterin biosynthesis enzymes-like"/>
    <property type="match status" value="1"/>
</dbReference>
<accession>A0A645J3T3</accession>
<name>A0A645J3T3_9ZZZZ</name>
<comment type="caution">
    <text evidence="2">The sequence shown here is derived from an EMBL/GenBank/DDBJ whole genome shotgun (WGS) entry which is preliminary data.</text>
</comment>
<gene>
    <name evidence="2" type="ORF">SDC9_205807</name>
</gene>
<dbReference type="Gene3D" id="3.30.1130.10">
    <property type="match status" value="1"/>
</dbReference>
<evidence type="ECO:0000313" key="2">
    <source>
        <dbReference type="EMBL" id="MPN58106.1"/>
    </source>
</evidence>
<organism evidence="2">
    <name type="scientific">bioreactor metagenome</name>
    <dbReference type="NCBI Taxonomy" id="1076179"/>
    <lineage>
        <taxon>unclassified sequences</taxon>
        <taxon>metagenomes</taxon>
        <taxon>ecological metagenomes</taxon>
    </lineage>
</organism>
<dbReference type="GO" id="GO:0006760">
    <property type="term" value="P:folic acid-containing compound metabolic process"/>
    <property type="evidence" value="ECO:0007669"/>
    <property type="project" value="InterPro"/>
</dbReference>
<feature type="domain" description="Dihydroneopterin aldolase/epimerase" evidence="1">
    <location>
        <begin position="2"/>
        <end position="50"/>
    </location>
</feature>
<sequence>MVENSSFLLLEALAESAAQLCLAIPGVRSVNVRITKPRAALRRESISVEIDRP</sequence>
<dbReference type="InterPro" id="IPR043133">
    <property type="entry name" value="GTP-CH-I_C/QueF"/>
</dbReference>
<proteinExistence type="predicted"/>
<dbReference type="EMBL" id="VSSQ01130442">
    <property type="protein sequence ID" value="MPN58106.1"/>
    <property type="molecule type" value="Genomic_DNA"/>
</dbReference>
<reference evidence="2" key="1">
    <citation type="submission" date="2019-08" db="EMBL/GenBank/DDBJ databases">
        <authorList>
            <person name="Kucharzyk K."/>
            <person name="Murdoch R.W."/>
            <person name="Higgins S."/>
            <person name="Loffler F."/>
        </authorList>
    </citation>
    <scope>NUCLEOTIDE SEQUENCE</scope>
</reference>
<evidence type="ECO:0000259" key="1">
    <source>
        <dbReference type="Pfam" id="PF02152"/>
    </source>
</evidence>
<dbReference type="GO" id="GO:0004150">
    <property type="term" value="F:dihydroneopterin aldolase activity"/>
    <property type="evidence" value="ECO:0007669"/>
    <property type="project" value="InterPro"/>
</dbReference>
<protein>
    <recommendedName>
        <fullName evidence="1">Dihydroneopterin aldolase/epimerase domain-containing protein</fullName>
    </recommendedName>
</protein>
<dbReference type="InterPro" id="IPR006157">
    <property type="entry name" value="FolB_dom"/>
</dbReference>
<dbReference type="Pfam" id="PF02152">
    <property type="entry name" value="FolB"/>
    <property type="match status" value="1"/>
</dbReference>